<dbReference type="InterPro" id="IPR011059">
    <property type="entry name" value="Metal-dep_hydrolase_composite"/>
</dbReference>
<keyword evidence="2" id="KW-0378">Hydrolase</keyword>
<evidence type="ECO:0000313" key="2">
    <source>
        <dbReference type="EMBL" id="TFK78372.1"/>
    </source>
</evidence>
<dbReference type="STRING" id="1314778.A0A5C3NMZ7"/>
<dbReference type="InterPro" id="IPR006680">
    <property type="entry name" value="Amidohydro-rel"/>
</dbReference>
<dbReference type="CDD" id="cd01299">
    <property type="entry name" value="Met_dep_hydrolase_A"/>
    <property type="match status" value="1"/>
</dbReference>
<dbReference type="AlphaFoldDB" id="A0A5C3NMZ7"/>
<keyword evidence="3" id="KW-1185">Reference proteome</keyword>
<dbReference type="PANTHER" id="PTHR43135">
    <property type="entry name" value="ALPHA-D-RIBOSE 1-METHYLPHOSPHONATE 5-TRIPHOSPHATE DIPHOSPHATASE"/>
    <property type="match status" value="1"/>
</dbReference>
<feature type="non-terminal residue" evidence="2">
    <location>
        <position position="1"/>
    </location>
</feature>
<evidence type="ECO:0000259" key="1">
    <source>
        <dbReference type="Pfam" id="PF01979"/>
    </source>
</evidence>
<dbReference type="Proteomes" id="UP000308197">
    <property type="component" value="Unassembled WGS sequence"/>
</dbReference>
<dbReference type="InterPro" id="IPR051781">
    <property type="entry name" value="Metallo-dep_Hydrolase"/>
</dbReference>
<dbReference type="Gene3D" id="2.30.40.10">
    <property type="entry name" value="Urease, subunit C, domain 1"/>
    <property type="match status" value="1"/>
</dbReference>
<dbReference type="PANTHER" id="PTHR43135:SF3">
    <property type="entry name" value="ALPHA-D-RIBOSE 1-METHYLPHOSPHONATE 5-TRIPHOSPHATE DIPHOSPHATASE"/>
    <property type="match status" value="1"/>
</dbReference>
<dbReference type="Gene3D" id="3.20.20.140">
    <property type="entry name" value="Metal-dependent hydrolases"/>
    <property type="match status" value="1"/>
</dbReference>
<accession>A0A5C3NMZ7</accession>
<dbReference type="EMBL" id="ML212585">
    <property type="protein sequence ID" value="TFK78372.1"/>
    <property type="molecule type" value="Genomic_DNA"/>
</dbReference>
<dbReference type="GO" id="GO:0016810">
    <property type="term" value="F:hydrolase activity, acting on carbon-nitrogen (but not peptide) bonds"/>
    <property type="evidence" value="ECO:0007669"/>
    <property type="project" value="InterPro"/>
</dbReference>
<proteinExistence type="predicted"/>
<dbReference type="Pfam" id="PF01979">
    <property type="entry name" value="Amidohydro_1"/>
    <property type="match status" value="1"/>
</dbReference>
<feature type="domain" description="Amidohydrolase-related" evidence="1">
    <location>
        <begin position="1"/>
        <end position="336"/>
    </location>
</feature>
<dbReference type="SUPFAM" id="SSF51338">
    <property type="entry name" value="Composite domain of metallo-dependent hydrolases"/>
    <property type="match status" value="1"/>
</dbReference>
<sequence>GLIDCHVHVTAVPGVRSIGELTQTPLELIHLRSTYVLREMLLRGFTTVRDTGGASKALANAIAEGLVLGPRLIQCGKALSQTGGHADFGAGDTGTGCCGGHSHSLGRTCDGVPEVLKAARDTLKGGADFIKIMCGGGVASPTDSIESVQFTAEEIHAITTTCAQMGDVHTTAHAYTDAAVRHAIDNGVKGIEHGNLIGRETAELMASKGIFLTPTLSCYGIMVRPPWEDFLPPDGKAKNEQVMSRGLDALKIADDAGIIICYGSDLLTSMHALQTEEFTVRNSILPSARVLKHATTNAALMLGDSKLGKIASGCYADMLVLDVNPLDDVTILDYPEDHLFAVIQGGRVVSSRLKELKAKCSA</sequence>
<name>A0A5C3NMZ7_9APHY</name>
<protein>
    <submittedName>
        <fullName evidence="2">Amidohydrolase 1</fullName>
    </submittedName>
</protein>
<evidence type="ECO:0000313" key="3">
    <source>
        <dbReference type="Proteomes" id="UP000308197"/>
    </source>
</evidence>
<dbReference type="InterPro" id="IPR057744">
    <property type="entry name" value="OTAase-like"/>
</dbReference>
<dbReference type="SUPFAM" id="SSF51556">
    <property type="entry name" value="Metallo-dependent hydrolases"/>
    <property type="match status" value="1"/>
</dbReference>
<reference evidence="2 3" key="1">
    <citation type="journal article" date="2019" name="Nat. Ecol. Evol.">
        <title>Megaphylogeny resolves global patterns of mushroom evolution.</title>
        <authorList>
            <person name="Varga T."/>
            <person name="Krizsan K."/>
            <person name="Foldi C."/>
            <person name="Dima B."/>
            <person name="Sanchez-Garcia M."/>
            <person name="Sanchez-Ramirez S."/>
            <person name="Szollosi G.J."/>
            <person name="Szarkandi J.G."/>
            <person name="Papp V."/>
            <person name="Albert L."/>
            <person name="Andreopoulos W."/>
            <person name="Angelini C."/>
            <person name="Antonin V."/>
            <person name="Barry K.W."/>
            <person name="Bougher N.L."/>
            <person name="Buchanan P."/>
            <person name="Buyck B."/>
            <person name="Bense V."/>
            <person name="Catcheside P."/>
            <person name="Chovatia M."/>
            <person name="Cooper J."/>
            <person name="Damon W."/>
            <person name="Desjardin D."/>
            <person name="Finy P."/>
            <person name="Geml J."/>
            <person name="Haridas S."/>
            <person name="Hughes K."/>
            <person name="Justo A."/>
            <person name="Karasinski D."/>
            <person name="Kautmanova I."/>
            <person name="Kiss B."/>
            <person name="Kocsube S."/>
            <person name="Kotiranta H."/>
            <person name="LaButti K.M."/>
            <person name="Lechner B.E."/>
            <person name="Liimatainen K."/>
            <person name="Lipzen A."/>
            <person name="Lukacs Z."/>
            <person name="Mihaltcheva S."/>
            <person name="Morgado L.N."/>
            <person name="Niskanen T."/>
            <person name="Noordeloos M.E."/>
            <person name="Ohm R.A."/>
            <person name="Ortiz-Santana B."/>
            <person name="Ovrebo C."/>
            <person name="Racz N."/>
            <person name="Riley R."/>
            <person name="Savchenko A."/>
            <person name="Shiryaev A."/>
            <person name="Soop K."/>
            <person name="Spirin V."/>
            <person name="Szebenyi C."/>
            <person name="Tomsovsky M."/>
            <person name="Tulloss R.E."/>
            <person name="Uehling J."/>
            <person name="Grigoriev I.V."/>
            <person name="Vagvolgyi C."/>
            <person name="Papp T."/>
            <person name="Martin F.M."/>
            <person name="Miettinen O."/>
            <person name="Hibbett D.S."/>
            <person name="Nagy L.G."/>
        </authorList>
    </citation>
    <scope>NUCLEOTIDE SEQUENCE [LARGE SCALE GENOMIC DNA]</scope>
    <source>
        <strain evidence="2 3">HHB13444</strain>
    </source>
</reference>
<dbReference type="InterPro" id="IPR032466">
    <property type="entry name" value="Metal_Hydrolase"/>
</dbReference>
<gene>
    <name evidence="2" type="ORF">K466DRAFT_507380</name>
</gene>
<organism evidence="2 3">
    <name type="scientific">Polyporus arcularius HHB13444</name>
    <dbReference type="NCBI Taxonomy" id="1314778"/>
    <lineage>
        <taxon>Eukaryota</taxon>
        <taxon>Fungi</taxon>
        <taxon>Dikarya</taxon>
        <taxon>Basidiomycota</taxon>
        <taxon>Agaricomycotina</taxon>
        <taxon>Agaricomycetes</taxon>
        <taxon>Polyporales</taxon>
        <taxon>Polyporaceae</taxon>
        <taxon>Polyporus</taxon>
    </lineage>
</organism>
<dbReference type="InParanoid" id="A0A5C3NMZ7"/>